<accession>A0A820LLS4</accession>
<organism evidence="1 2">
    <name type="scientific">Adineta steineri</name>
    <dbReference type="NCBI Taxonomy" id="433720"/>
    <lineage>
        <taxon>Eukaryota</taxon>
        <taxon>Metazoa</taxon>
        <taxon>Spiralia</taxon>
        <taxon>Gnathifera</taxon>
        <taxon>Rotifera</taxon>
        <taxon>Eurotatoria</taxon>
        <taxon>Bdelloidea</taxon>
        <taxon>Adinetida</taxon>
        <taxon>Adinetidae</taxon>
        <taxon>Adineta</taxon>
    </lineage>
</organism>
<dbReference type="Proteomes" id="UP000663844">
    <property type="component" value="Unassembled WGS sequence"/>
</dbReference>
<sequence>ATTKTKEKTNNPTSTLFSLDDDIIWIPRRDIRDENSLLGESSRSVVGSVATNDGCGDQQLQCIISKSNATLSYVFYTEQTQQEEETDTNIVIPPFTKPSINESNPIGENDRLLVDSFTFIH</sequence>
<comment type="caution">
    <text evidence="1">The sequence shown here is derived from an EMBL/GenBank/DDBJ whole genome shotgun (WGS) entry which is preliminary data.</text>
</comment>
<protein>
    <submittedName>
        <fullName evidence="1">Uncharacterized protein</fullName>
    </submittedName>
</protein>
<evidence type="ECO:0000313" key="2">
    <source>
        <dbReference type="Proteomes" id="UP000663844"/>
    </source>
</evidence>
<name>A0A820LLS4_9BILA</name>
<gene>
    <name evidence="1" type="ORF">OXD698_LOCUS49208</name>
</gene>
<reference evidence="1" key="1">
    <citation type="submission" date="2021-02" db="EMBL/GenBank/DDBJ databases">
        <authorList>
            <person name="Nowell W R."/>
        </authorList>
    </citation>
    <scope>NUCLEOTIDE SEQUENCE</scope>
</reference>
<feature type="non-terminal residue" evidence="1">
    <location>
        <position position="121"/>
    </location>
</feature>
<dbReference type="AlphaFoldDB" id="A0A820LLS4"/>
<feature type="non-terminal residue" evidence="1">
    <location>
        <position position="1"/>
    </location>
</feature>
<evidence type="ECO:0000313" key="1">
    <source>
        <dbReference type="EMBL" id="CAF4359127.1"/>
    </source>
</evidence>
<dbReference type="EMBL" id="CAJOAZ010021746">
    <property type="protein sequence ID" value="CAF4359127.1"/>
    <property type="molecule type" value="Genomic_DNA"/>
</dbReference>
<proteinExistence type="predicted"/>